<dbReference type="EMBL" id="VSSQ01019597">
    <property type="protein sequence ID" value="MPM63775.1"/>
    <property type="molecule type" value="Genomic_DNA"/>
</dbReference>
<feature type="transmembrane region" description="Helical" evidence="2">
    <location>
        <begin position="359"/>
        <end position="382"/>
    </location>
</feature>
<proteinExistence type="predicted"/>
<sequence length="391" mass="44291">MKLFGVELFKLMKSKKYLIFCLAIIALMTLEAYTLYDKCNNELPEIKLKNNEKLLIDYRAKLQEEQLPEGLKVDYEKKVKSIEEENLELREEMKNPNNDWREKLTKKNKNLEKKKEEAEFTLNNNEVESINSEILVNNYLLEKHIEPRKPYEINSFNDMGSVISFINLIFLPILVMVLLHDTISGEIQFSTVKLLITKPIKRGNVILTKFLSGFLVASLTVILLEVIALLALGILFNMGSHLYPIAMGTQYGLDNFGNISAVVNTTYVVPVYSYLLKILIQQVLFIFSASAFGVFISTMVLNNNTSLMISSITMIGLNIITFIMPQKLVGFLYPFLFTTYGEGVKVVSGGMNLALRTTIVTPTMGVIVCLIWGVGLIIPAYIHFVKKDIVA</sequence>
<feature type="transmembrane region" description="Helical" evidence="2">
    <location>
        <begin position="283"/>
        <end position="301"/>
    </location>
</feature>
<dbReference type="PANTHER" id="PTHR37305:SF1">
    <property type="entry name" value="MEMBRANE PROTEIN"/>
    <property type="match status" value="1"/>
</dbReference>
<dbReference type="AlphaFoldDB" id="A0A645BE99"/>
<comment type="caution">
    <text evidence="3">The sequence shown here is derived from an EMBL/GenBank/DDBJ whole genome shotgun (WGS) entry which is preliminary data.</text>
</comment>
<organism evidence="3">
    <name type="scientific">bioreactor metagenome</name>
    <dbReference type="NCBI Taxonomy" id="1076179"/>
    <lineage>
        <taxon>unclassified sequences</taxon>
        <taxon>metagenomes</taxon>
        <taxon>ecological metagenomes</taxon>
    </lineage>
</organism>
<evidence type="ECO:0008006" key="4">
    <source>
        <dbReference type="Google" id="ProtNLM"/>
    </source>
</evidence>
<gene>
    <name evidence="3" type="ORF">SDC9_110659</name>
</gene>
<feature type="transmembrane region" description="Helical" evidence="2">
    <location>
        <begin position="210"/>
        <end position="236"/>
    </location>
</feature>
<keyword evidence="2" id="KW-0472">Membrane</keyword>
<evidence type="ECO:0000256" key="2">
    <source>
        <dbReference type="SAM" id="Phobius"/>
    </source>
</evidence>
<name>A0A645BE99_9ZZZZ</name>
<dbReference type="Pfam" id="PF12679">
    <property type="entry name" value="ABC2_membrane_2"/>
    <property type="match status" value="1"/>
</dbReference>
<feature type="transmembrane region" description="Helical" evidence="2">
    <location>
        <begin position="159"/>
        <end position="179"/>
    </location>
</feature>
<dbReference type="GO" id="GO:0140359">
    <property type="term" value="F:ABC-type transporter activity"/>
    <property type="evidence" value="ECO:0007669"/>
    <property type="project" value="InterPro"/>
</dbReference>
<evidence type="ECO:0000256" key="1">
    <source>
        <dbReference type="SAM" id="Coils"/>
    </source>
</evidence>
<dbReference type="GO" id="GO:0005886">
    <property type="term" value="C:plasma membrane"/>
    <property type="evidence" value="ECO:0007669"/>
    <property type="project" value="UniProtKB-SubCell"/>
</dbReference>
<keyword evidence="2" id="KW-1133">Transmembrane helix</keyword>
<protein>
    <recommendedName>
        <fullName evidence="4">ABC transporter permease protein NatB</fullName>
    </recommendedName>
</protein>
<dbReference type="PANTHER" id="PTHR37305">
    <property type="entry name" value="INTEGRAL MEMBRANE PROTEIN-RELATED"/>
    <property type="match status" value="1"/>
</dbReference>
<feature type="coiled-coil region" evidence="1">
    <location>
        <begin position="72"/>
        <end position="128"/>
    </location>
</feature>
<keyword evidence="2" id="KW-0812">Transmembrane</keyword>
<reference evidence="3" key="1">
    <citation type="submission" date="2019-08" db="EMBL/GenBank/DDBJ databases">
        <authorList>
            <person name="Kucharzyk K."/>
            <person name="Murdoch R.W."/>
            <person name="Higgins S."/>
            <person name="Loffler F."/>
        </authorList>
    </citation>
    <scope>NUCLEOTIDE SEQUENCE</scope>
</reference>
<accession>A0A645BE99</accession>
<evidence type="ECO:0000313" key="3">
    <source>
        <dbReference type="EMBL" id="MPM63775.1"/>
    </source>
</evidence>
<keyword evidence="1" id="KW-0175">Coiled coil</keyword>